<accession>A0A7R8USY8</accession>
<evidence type="ECO:0000313" key="2">
    <source>
        <dbReference type="EMBL" id="CAD7086474.1"/>
    </source>
</evidence>
<sequence>MATQPGGSVTSRAASESRSGPPGSSSGATGNSSGSTVTGAKFRHGLLQLMIHTIDPLHDGKVDEKATQLHAIASLKVLLDATKPQRGAATTSAANHVKINLKETTLASDRPNGNIDTTIDSVIVFYVEIEENGNTILTSFIV</sequence>
<evidence type="ECO:0000256" key="1">
    <source>
        <dbReference type="SAM" id="MobiDB-lite"/>
    </source>
</evidence>
<keyword evidence="3" id="KW-1185">Reference proteome</keyword>
<dbReference type="OrthoDB" id="2127281at2759"/>
<gene>
    <name evidence="2" type="ORF">HERILL_LOCUS9246</name>
</gene>
<feature type="compositionally biased region" description="Low complexity" evidence="1">
    <location>
        <begin position="13"/>
        <end position="37"/>
    </location>
</feature>
<dbReference type="AlphaFoldDB" id="A0A7R8USY8"/>
<feature type="compositionally biased region" description="Polar residues" evidence="1">
    <location>
        <begin position="1"/>
        <end position="12"/>
    </location>
</feature>
<reference evidence="2 3" key="1">
    <citation type="submission" date="2020-11" db="EMBL/GenBank/DDBJ databases">
        <authorList>
            <person name="Wallbank WR R."/>
            <person name="Pardo Diaz C."/>
            <person name="Kozak K."/>
            <person name="Martin S."/>
            <person name="Jiggins C."/>
            <person name="Moest M."/>
            <person name="Warren A I."/>
            <person name="Generalovic N T."/>
            <person name="Byers J.R.P. K."/>
            <person name="Montejo-Kovacevich G."/>
            <person name="Yen C E."/>
        </authorList>
    </citation>
    <scope>NUCLEOTIDE SEQUENCE [LARGE SCALE GENOMIC DNA]</scope>
</reference>
<organism evidence="2 3">
    <name type="scientific">Hermetia illucens</name>
    <name type="common">Black soldier fly</name>
    <dbReference type="NCBI Taxonomy" id="343691"/>
    <lineage>
        <taxon>Eukaryota</taxon>
        <taxon>Metazoa</taxon>
        <taxon>Ecdysozoa</taxon>
        <taxon>Arthropoda</taxon>
        <taxon>Hexapoda</taxon>
        <taxon>Insecta</taxon>
        <taxon>Pterygota</taxon>
        <taxon>Neoptera</taxon>
        <taxon>Endopterygota</taxon>
        <taxon>Diptera</taxon>
        <taxon>Brachycera</taxon>
        <taxon>Stratiomyomorpha</taxon>
        <taxon>Stratiomyidae</taxon>
        <taxon>Hermetiinae</taxon>
        <taxon>Hermetia</taxon>
    </lineage>
</organism>
<proteinExistence type="predicted"/>
<dbReference type="InParanoid" id="A0A7R8USY8"/>
<dbReference type="Proteomes" id="UP000594454">
    <property type="component" value="Chromosome 3"/>
</dbReference>
<feature type="region of interest" description="Disordered" evidence="1">
    <location>
        <begin position="1"/>
        <end position="37"/>
    </location>
</feature>
<protein>
    <submittedName>
        <fullName evidence="2">Uncharacterized protein</fullName>
    </submittedName>
</protein>
<dbReference type="EMBL" id="LR899011">
    <property type="protein sequence ID" value="CAD7086474.1"/>
    <property type="molecule type" value="Genomic_DNA"/>
</dbReference>
<evidence type="ECO:0000313" key="3">
    <source>
        <dbReference type="Proteomes" id="UP000594454"/>
    </source>
</evidence>
<name>A0A7R8USY8_HERIL</name>